<dbReference type="PANTHER" id="PTHR21098:SF0">
    <property type="entry name" value="RIBOFLAVIN SYNTHASE"/>
    <property type="match status" value="1"/>
</dbReference>
<sequence>MFTGLVEAIGRVRSLERRGEQARLSLEIPFAAELEMGESVAVNGCCLTVADIDAAGASFDLLGQTLAVTSLGDLTDDSIVNLERALRAGDRFGGHFVQGHVDATGTVLALEQRGQDHIFDVSLPPEIARLCIDKGSLCVDGISLTIAELTEDRARFWITPHTFTVTHLPGLKAGSRVNLEADLLAKHVAKLLGASGRGS</sequence>
<gene>
    <name evidence="5" type="ORF">OKA05_01090</name>
</gene>
<feature type="repeat" description="Lumazine-binding" evidence="3">
    <location>
        <begin position="96"/>
        <end position="192"/>
    </location>
</feature>
<name>A0ABT3GBY8_9BACT</name>
<dbReference type="CDD" id="cd00402">
    <property type="entry name" value="Riboflavin_synthase_like"/>
    <property type="match status" value="1"/>
</dbReference>
<dbReference type="NCBIfam" id="TIGR00187">
    <property type="entry name" value="ribE"/>
    <property type="match status" value="1"/>
</dbReference>
<evidence type="ECO:0000256" key="1">
    <source>
        <dbReference type="ARBA" id="ARBA00022737"/>
    </source>
</evidence>
<feature type="domain" description="Lumazine-binding" evidence="4">
    <location>
        <begin position="1"/>
        <end position="95"/>
    </location>
</feature>
<evidence type="ECO:0000259" key="4">
    <source>
        <dbReference type="PROSITE" id="PS51177"/>
    </source>
</evidence>
<organism evidence="5 6">
    <name type="scientific">Luteolibacter arcticus</name>
    <dbReference type="NCBI Taxonomy" id="1581411"/>
    <lineage>
        <taxon>Bacteria</taxon>
        <taxon>Pseudomonadati</taxon>
        <taxon>Verrucomicrobiota</taxon>
        <taxon>Verrucomicrobiia</taxon>
        <taxon>Verrucomicrobiales</taxon>
        <taxon>Verrucomicrobiaceae</taxon>
        <taxon>Luteolibacter</taxon>
    </lineage>
</organism>
<dbReference type="InterPro" id="IPR017938">
    <property type="entry name" value="Riboflavin_synthase-like_b-brl"/>
</dbReference>
<dbReference type="EC" id="2.5.1.9" evidence="2"/>
<comment type="caution">
    <text evidence="5">The sequence shown here is derived from an EMBL/GenBank/DDBJ whole genome shotgun (WGS) entry which is preliminary data.</text>
</comment>
<feature type="repeat" description="Lumazine-binding" evidence="3">
    <location>
        <begin position="1"/>
        <end position="95"/>
    </location>
</feature>
<keyword evidence="5" id="KW-0808">Transferase</keyword>
<keyword evidence="6" id="KW-1185">Reference proteome</keyword>
<evidence type="ECO:0000313" key="6">
    <source>
        <dbReference type="Proteomes" id="UP001320876"/>
    </source>
</evidence>
<dbReference type="RefSeq" id="WP_264485236.1">
    <property type="nucleotide sequence ID" value="NZ_JAPDDT010000001.1"/>
</dbReference>
<keyword evidence="1" id="KW-0677">Repeat</keyword>
<dbReference type="EMBL" id="JAPDDT010000001">
    <property type="protein sequence ID" value="MCW1921127.1"/>
    <property type="molecule type" value="Genomic_DNA"/>
</dbReference>
<feature type="domain" description="Lumazine-binding" evidence="4">
    <location>
        <begin position="96"/>
        <end position="192"/>
    </location>
</feature>
<reference evidence="5 6" key="1">
    <citation type="submission" date="2022-10" db="EMBL/GenBank/DDBJ databases">
        <title>Luteolibacter arcticus strain CCTCC AB 2014275, whole genome shotgun sequencing project.</title>
        <authorList>
            <person name="Zhao G."/>
            <person name="Shen L."/>
        </authorList>
    </citation>
    <scope>NUCLEOTIDE SEQUENCE [LARGE SCALE GENOMIC DNA]</scope>
    <source>
        <strain evidence="5 6">CCTCC AB 2014275</strain>
    </source>
</reference>
<dbReference type="PIRSF" id="PIRSF000498">
    <property type="entry name" value="Riboflavin_syn_A"/>
    <property type="match status" value="1"/>
</dbReference>
<dbReference type="Pfam" id="PF00677">
    <property type="entry name" value="Lum_binding"/>
    <property type="match status" value="2"/>
</dbReference>
<dbReference type="SUPFAM" id="SSF63380">
    <property type="entry name" value="Riboflavin synthase domain-like"/>
    <property type="match status" value="2"/>
</dbReference>
<protein>
    <recommendedName>
        <fullName evidence="2">Riboflavin synthase</fullName>
        <ecNumber evidence="2">2.5.1.9</ecNumber>
    </recommendedName>
</protein>
<dbReference type="PANTHER" id="PTHR21098">
    <property type="entry name" value="RIBOFLAVIN SYNTHASE ALPHA CHAIN"/>
    <property type="match status" value="1"/>
</dbReference>
<evidence type="ECO:0000313" key="5">
    <source>
        <dbReference type="EMBL" id="MCW1921127.1"/>
    </source>
</evidence>
<dbReference type="InterPro" id="IPR001783">
    <property type="entry name" value="Lumazine-bd"/>
</dbReference>
<dbReference type="InterPro" id="IPR023366">
    <property type="entry name" value="ATP_synth_asu-like_sf"/>
</dbReference>
<dbReference type="NCBIfam" id="NF006767">
    <property type="entry name" value="PRK09289.1"/>
    <property type="match status" value="1"/>
</dbReference>
<dbReference type="InterPro" id="IPR026017">
    <property type="entry name" value="Lumazine-bd_dom"/>
</dbReference>
<dbReference type="GO" id="GO:0004746">
    <property type="term" value="F:riboflavin synthase activity"/>
    <property type="evidence" value="ECO:0007669"/>
    <property type="project" value="UniProtKB-EC"/>
</dbReference>
<dbReference type="Proteomes" id="UP001320876">
    <property type="component" value="Unassembled WGS sequence"/>
</dbReference>
<accession>A0ABT3GBY8</accession>
<proteinExistence type="predicted"/>
<evidence type="ECO:0000256" key="3">
    <source>
        <dbReference type="PROSITE-ProRule" id="PRU00524"/>
    </source>
</evidence>
<evidence type="ECO:0000256" key="2">
    <source>
        <dbReference type="NCBIfam" id="TIGR00187"/>
    </source>
</evidence>
<dbReference type="PROSITE" id="PS51177">
    <property type="entry name" value="LUMAZINE_BIND"/>
    <property type="match status" value="2"/>
</dbReference>
<dbReference type="Gene3D" id="2.40.30.20">
    <property type="match status" value="2"/>
</dbReference>